<name>A0ABX3IQT2_9PSED</name>
<protein>
    <submittedName>
        <fullName evidence="1">Uncharacterized protein</fullName>
    </submittedName>
</protein>
<evidence type="ECO:0000313" key="1">
    <source>
        <dbReference type="EMBL" id="ONN70702.1"/>
    </source>
</evidence>
<comment type="caution">
    <text evidence="1">The sequence shown here is derived from an EMBL/GenBank/DDBJ whole genome shotgun (WGS) entry which is preliminary data.</text>
</comment>
<gene>
    <name evidence="1" type="ORF">BVL52_20940</name>
</gene>
<proteinExistence type="predicted"/>
<dbReference type="EMBL" id="MTLN01000008">
    <property type="protein sequence ID" value="ONN70702.1"/>
    <property type="molecule type" value="Genomic_DNA"/>
</dbReference>
<keyword evidence="2" id="KW-1185">Reference proteome</keyword>
<organism evidence="1 2">
    <name type="scientific">Pseudomonas oryzihabitans</name>
    <dbReference type="NCBI Taxonomy" id="47885"/>
    <lineage>
        <taxon>Bacteria</taxon>
        <taxon>Pseudomonadati</taxon>
        <taxon>Pseudomonadota</taxon>
        <taxon>Gammaproteobacteria</taxon>
        <taxon>Pseudomonadales</taxon>
        <taxon>Pseudomonadaceae</taxon>
        <taxon>Pseudomonas</taxon>
    </lineage>
</organism>
<reference evidence="1 2" key="1">
    <citation type="submission" date="2017-01" db="EMBL/GenBank/DDBJ databases">
        <title>Pseudomonas psychrotolerans genome sequencing and assembly.</title>
        <authorList>
            <person name="Vyas B."/>
            <person name="Mayilraj S."/>
        </authorList>
    </citation>
    <scope>NUCLEOTIDE SEQUENCE [LARGE SCALE GENOMIC DNA]</scope>
    <source>
        <strain evidence="1 2">SDS18</strain>
    </source>
</reference>
<dbReference type="Proteomes" id="UP000189310">
    <property type="component" value="Unassembled WGS sequence"/>
</dbReference>
<sequence>MIHYHGTPIGGSRQDAARFLAGRHALVPFPRQDDIGIVAEVCQSFVFDNGAFTVWRQGGQLDVDGYAAWVEQWHRHPGFDWALIPDVIEGSEAENDRLIADWPQHLAGVPVWHLHESLERLDVLSRTWRTVAFGSSGQWASPGTDAWWKRINAAMATICDDQGRPRCRLHGLRMLDPAIFSRLPFASADSTNAAVNGGSISRFGMYAPPTAGQRASVIADRIEAHNSAAIWRPDDQLEMAI</sequence>
<dbReference type="RefSeq" id="WP_077172979.1">
    <property type="nucleotide sequence ID" value="NZ_MTLN01000008.1"/>
</dbReference>
<evidence type="ECO:0000313" key="2">
    <source>
        <dbReference type="Proteomes" id="UP000189310"/>
    </source>
</evidence>
<accession>A0ABX3IQT2</accession>